<dbReference type="Proteomes" id="UP001189429">
    <property type="component" value="Unassembled WGS sequence"/>
</dbReference>
<evidence type="ECO:0008006" key="3">
    <source>
        <dbReference type="Google" id="ProtNLM"/>
    </source>
</evidence>
<evidence type="ECO:0000313" key="2">
    <source>
        <dbReference type="Proteomes" id="UP001189429"/>
    </source>
</evidence>
<dbReference type="SUPFAM" id="SSF52266">
    <property type="entry name" value="SGNH hydrolase"/>
    <property type="match status" value="1"/>
</dbReference>
<sequence length="255" mass="29220">MIHGEARPEEPEALPTKDSNYQDFWKSLYVHQNSQLQGDGVSEVCHCGREDQKRNKDAVFVEDRFITLPGHESSLSYFGWFGGWSFHGYFNASGERPTQASCPVGKCTSPFRWTIKQPGWQDAAGVVTLLSNVVKKMQPKPTHVVVNSGKWGHLSVHGLNKLFAAGAEIQRRDGIQFMWKTVSHSRSDTSSAHDKFVEKEVKLARQYGWEVFDAYKMTSSYPLRGQYYKDELHFSQRVVTRLNRLYLEKLLKSLQ</sequence>
<reference evidence="1" key="1">
    <citation type="submission" date="2023-10" db="EMBL/GenBank/DDBJ databases">
        <authorList>
            <person name="Chen Y."/>
            <person name="Shah S."/>
            <person name="Dougan E. K."/>
            <person name="Thang M."/>
            <person name="Chan C."/>
        </authorList>
    </citation>
    <scope>NUCLEOTIDE SEQUENCE [LARGE SCALE GENOMIC DNA]</scope>
</reference>
<comment type="caution">
    <text evidence="1">The sequence shown here is derived from an EMBL/GenBank/DDBJ whole genome shotgun (WGS) entry which is preliminary data.</text>
</comment>
<proteinExistence type="predicted"/>
<gene>
    <name evidence="1" type="ORF">PCOR1329_LOCUS21958</name>
</gene>
<keyword evidence="2" id="KW-1185">Reference proteome</keyword>
<evidence type="ECO:0000313" key="1">
    <source>
        <dbReference type="EMBL" id="CAK0820179.1"/>
    </source>
</evidence>
<organism evidence="1 2">
    <name type="scientific">Prorocentrum cordatum</name>
    <dbReference type="NCBI Taxonomy" id="2364126"/>
    <lineage>
        <taxon>Eukaryota</taxon>
        <taxon>Sar</taxon>
        <taxon>Alveolata</taxon>
        <taxon>Dinophyceae</taxon>
        <taxon>Prorocentrales</taxon>
        <taxon>Prorocentraceae</taxon>
        <taxon>Prorocentrum</taxon>
    </lineage>
</organism>
<protein>
    <recommendedName>
        <fullName evidence="3">SGNH domain-containing protein</fullName>
    </recommendedName>
</protein>
<name>A0ABN9RLZ0_9DINO</name>
<dbReference type="EMBL" id="CAUYUJ010007280">
    <property type="protein sequence ID" value="CAK0820179.1"/>
    <property type="molecule type" value="Genomic_DNA"/>
</dbReference>
<accession>A0ABN9RLZ0</accession>